<feature type="transmembrane region" description="Helical" evidence="6">
    <location>
        <begin position="213"/>
        <end position="231"/>
    </location>
</feature>
<evidence type="ECO:0000259" key="7">
    <source>
        <dbReference type="Pfam" id="PF20684"/>
    </source>
</evidence>
<dbReference type="PANTHER" id="PTHR33048">
    <property type="entry name" value="PTH11-LIKE INTEGRAL MEMBRANE PROTEIN (AFU_ORTHOLOGUE AFUA_5G11245)"/>
    <property type="match status" value="1"/>
</dbReference>
<dbReference type="OrthoDB" id="3934549at2759"/>
<name>A0A6A7A484_9PLEO</name>
<protein>
    <recommendedName>
        <fullName evidence="7">Rhodopsin domain-containing protein</fullName>
    </recommendedName>
</protein>
<evidence type="ECO:0000256" key="4">
    <source>
        <dbReference type="ARBA" id="ARBA00023136"/>
    </source>
</evidence>
<feature type="transmembrane region" description="Helical" evidence="6">
    <location>
        <begin position="20"/>
        <end position="41"/>
    </location>
</feature>
<keyword evidence="2 6" id="KW-0812">Transmembrane</keyword>
<organism evidence="8 9">
    <name type="scientific">Ophiobolus disseminans</name>
    <dbReference type="NCBI Taxonomy" id="1469910"/>
    <lineage>
        <taxon>Eukaryota</taxon>
        <taxon>Fungi</taxon>
        <taxon>Dikarya</taxon>
        <taxon>Ascomycota</taxon>
        <taxon>Pezizomycotina</taxon>
        <taxon>Dothideomycetes</taxon>
        <taxon>Pleosporomycetidae</taxon>
        <taxon>Pleosporales</taxon>
        <taxon>Pleosporineae</taxon>
        <taxon>Phaeosphaeriaceae</taxon>
        <taxon>Ophiobolus</taxon>
    </lineage>
</organism>
<feature type="transmembrane region" description="Helical" evidence="6">
    <location>
        <begin position="243"/>
        <end position="267"/>
    </location>
</feature>
<evidence type="ECO:0000256" key="5">
    <source>
        <dbReference type="ARBA" id="ARBA00038359"/>
    </source>
</evidence>
<reference evidence="8" key="1">
    <citation type="journal article" date="2020" name="Stud. Mycol.">
        <title>101 Dothideomycetes genomes: a test case for predicting lifestyles and emergence of pathogens.</title>
        <authorList>
            <person name="Haridas S."/>
            <person name="Albert R."/>
            <person name="Binder M."/>
            <person name="Bloem J."/>
            <person name="Labutti K."/>
            <person name="Salamov A."/>
            <person name="Andreopoulos B."/>
            <person name="Baker S."/>
            <person name="Barry K."/>
            <person name="Bills G."/>
            <person name="Bluhm B."/>
            <person name="Cannon C."/>
            <person name="Castanera R."/>
            <person name="Culley D."/>
            <person name="Daum C."/>
            <person name="Ezra D."/>
            <person name="Gonzalez J."/>
            <person name="Henrissat B."/>
            <person name="Kuo A."/>
            <person name="Liang C."/>
            <person name="Lipzen A."/>
            <person name="Lutzoni F."/>
            <person name="Magnuson J."/>
            <person name="Mondo S."/>
            <person name="Nolan M."/>
            <person name="Ohm R."/>
            <person name="Pangilinan J."/>
            <person name="Park H.-J."/>
            <person name="Ramirez L."/>
            <person name="Alfaro M."/>
            <person name="Sun H."/>
            <person name="Tritt A."/>
            <person name="Yoshinaga Y."/>
            <person name="Zwiers L.-H."/>
            <person name="Turgeon B."/>
            <person name="Goodwin S."/>
            <person name="Spatafora J."/>
            <person name="Crous P."/>
            <person name="Grigoriev I."/>
        </authorList>
    </citation>
    <scope>NUCLEOTIDE SEQUENCE</scope>
    <source>
        <strain evidence="8">CBS 113818</strain>
    </source>
</reference>
<evidence type="ECO:0000256" key="3">
    <source>
        <dbReference type="ARBA" id="ARBA00022989"/>
    </source>
</evidence>
<evidence type="ECO:0000256" key="1">
    <source>
        <dbReference type="ARBA" id="ARBA00004141"/>
    </source>
</evidence>
<feature type="transmembrane region" description="Helical" evidence="6">
    <location>
        <begin position="53"/>
        <end position="74"/>
    </location>
</feature>
<feature type="transmembrane region" description="Helical" evidence="6">
    <location>
        <begin position="94"/>
        <end position="117"/>
    </location>
</feature>
<dbReference type="Pfam" id="PF20684">
    <property type="entry name" value="Fung_rhodopsin"/>
    <property type="match status" value="1"/>
</dbReference>
<dbReference type="InterPro" id="IPR049326">
    <property type="entry name" value="Rhodopsin_dom_fungi"/>
</dbReference>
<accession>A0A6A7A484</accession>
<keyword evidence="3 6" id="KW-1133">Transmembrane helix</keyword>
<sequence length="341" mass="38298">MAPFQIRDDPSIHDDKGPALTTVSVLFTVIAFITTVLRLWVRRGRRALGWDDYIITVAMVLTIIEAALTIQAVTRGKGKRAKFLSKAQIQYINMYSWYAQHVLFATMALIKTSVCLLVVRIKQERKLRIFVGCVITVLVAASIEVSIVLLAQCRPISAHWRGAKPGQCWPTEVRIYSIYVQAGLSILTDLICSLLPIAIMWNVQLPFRKKASIWALMAMGLVCTACSAVRAKSLNSKAKDIAYEYSVVAIWAMAEICLGIIATNLALSRSMYYYFFKHDQNTRPSTHPYPYGSHSHGPYTGHAEQSYTTKIERRDTSIARSEDSDVPLKPIIHKTTEINVQ</sequence>
<evidence type="ECO:0000313" key="9">
    <source>
        <dbReference type="Proteomes" id="UP000799424"/>
    </source>
</evidence>
<dbReference type="Proteomes" id="UP000799424">
    <property type="component" value="Unassembled WGS sequence"/>
</dbReference>
<dbReference type="PANTHER" id="PTHR33048:SF96">
    <property type="entry name" value="INTEGRAL MEMBRANE PROTEIN"/>
    <property type="match status" value="1"/>
</dbReference>
<comment type="similarity">
    <text evidence="5">Belongs to the SAT4 family.</text>
</comment>
<feature type="transmembrane region" description="Helical" evidence="6">
    <location>
        <begin position="129"/>
        <end position="151"/>
    </location>
</feature>
<dbReference type="InterPro" id="IPR052337">
    <property type="entry name" value="SAT4-like"/>
</dbReference>
<evidence type="ECO:0000256" key="6">
    <source>
        <dbReference type="SAM" id="Phobius"/>
    </source>
</evidence>
<dbReference type="GO" id="GO:0016020">
    <property type="term" value="C:membrane"/>
    <property type="evidence" value="ECO:0007669"/>
    <property type="project" value="UniProtKB-SubCell"/>
</dbReference>
<feature type="transmembrane region" description="Helical" evidence="6">
    <location>
        <begin position="178"/>
        <end position="201"/>
    </location>
</feature>
<dbReference type="AlphaFoldDB" id="A0A6A7A484"/>
<keyword evidence="4 6" id="KW-0472">Membrane</keyword>
<comment type="subcellular location">
    <subcellularLocation>
        <location evidence="1">Membrane</location>
        <topology evidence="1">Multi-pass membrane protein</topology>
    </subcellularLocation>
</comment>
<evidence type="ECO:0000313" key="8">
    <source>
        <dbReference type="EMBL" id="KAF2827953.1"/>
    </source>
</evidence>
<feature type="domain" description="Rhodopsin" evidence="7">
    <location>
        <begin position="37"/>
        <end position="271"/>
    </location>
</feature>
<gene>
    <name evidence="8" type="ORF">CC86DRAFT_320414</name>
</gene>
<keyword evidence="9" id="KW-1185">Reference proteome</keyword>
<evidence type="ECO:0000256" key="2">
    <source>
        <dbReference type="ARBA" id="ARBA00022692"/>
    </source>
</evidence>
<proteinExistence type="inferred from homology"/>
<dbReference type="EMBL" id="MU006223">
    <property type="protein sequence ID" value="KAF2827953.1"/>
    <property type="molecule type" value="Genomic_DNA"/>
</dbReference>